<name>A0A926HU06_9FIRM</name>
<reference evidence="1" key="1">
    <citation type="submission" date="2020-08" db="EMBL/GenBank/DDBJ databases">
        <title>Genome public.</title>
        <authorList>
            <person name="Liu C."/>
            <person name="Sun Q."/>
        </authorList>
    </citation>
    <scope>NUCLEOTIDE SEQUENCE</scope>
    <source>
        <strain evidence="1">H8</strain>
    </source>
</reference>
<dbReference type="Proteomes" id="UP000611762">
    <property type="component" value="Unassembled WGS sequence"/>
</dbReference>
<evidence type="ECO:0000313" key="1">
    <source>
        <dbReference type="EMBL" id="MBC8540077.1"/>
    </source>
</evidence>
<sequence length="103" mass="11460">MSNYQMQTIPYATPYAAPVYQDEALNQQVSRLAESSLALAEHTALQNQLYTALTQQVMSNTAALAASEEYFSQIAPSGREDYRFIVQAYSRLAMKAVWTGGEQ</sequence>
<gene>
    <name evidence="1" type="ORF">H8698_03685</name>
</gene>
<accession>A0A926HU06</accession>
<organism evidence="1 2">
    <name type="scientific">Congzhengia minquanensis</name>
    <dbReference type="NCBI Taxonomy" id="2763657"/>
    <lineage>
        <taxon>Bacteria</taxon>
        <taxon>Bacillati</taxon>
        <taxon>Bacillota</taxon>
        <taxon>Clostridia</taxon>
        <taxon>Eubacteriales</taxon>
        <taxon>Oscillospiraceae</taxon>
        <taxon>Congzhengia</taxon>
    </lineage>
</organism>
<evidence type="ECO:0000313" key="2">
    <source>
        <dbReference type="Proteomes" id="UP000611762"/>
    </source>
</evidence>
<dbReference type="RefSeq" id="WP_249311209.1">
    <property type="nucleotide sequence ID" value="NZ_JACRSU010000001.1"/>
</dbReference>
<protein>
    <submittedName>
        <fullName evidence="1">Uncharacterized protein</fullName>
    </submittedName>
</protein>
<dbReference type="EMBL" id="JACRSU010000001">
    <property type="protein sequence ID" value="MBC8540077.1"/>
    <property type="molecule type" value="Genomic_DNA"/>
</dbReference>
<dbReference type="AlphaFoldDB" id="A0A926HU06"/>
<keyword evidence="2" id="KW-1185">Reference proteome</keyword>
<proteinExistence type="predicted"/>
<comment type="caution">
    <text evidence="1">The sequence shown here is derived from an EMBL/GenBank/DDBJ whole genome shotgun (WGS) entry which is preliminary data.</text>
</comment>